<organism evidence="2 3">
    <name type="scientific">Brevibacillus choshinensis</name>
    <dbReference type="NCBI Taxonomy" id="54911"/>
    <lineage>
        <taxon>Bacteria</taxon>
        <taxon>Bacillati</taxon>
        <taxon>Bacillota</taxon>
        <taxon>Bacilli</taxon>
        <taxon>Bacillales</taxon>
        <taxon>Paenibacillaceae</taxon>
        <taxon>Brevibacillus</taxon>
    </lineage>
</organism>
<dbReference type="PROSITE" id="PS51819">
    <property type="entry name" value="VOC"/>
    <property type="match status" value="1"/>
</dbReference>
<name>A0ABX7FXR0_BRECH</name>
<keyword evidence="3" id="KW-1185">Reference proteome</keyword>
<sequence>MGDENSFYADFEAGDITLALFDRREMSQAIGTENLPIESAPSMDKVSLILNVDSVDEMYARFRDKGVKFITEPMDREEWGIRVAHFRDPDGTLIEIYEPLNLK</sequence>
<proteinExistence type="predicted"/>
<dbReference type="InterPro" id="IPR037523">
    <property type="entry name" value="VOC_core"/>
</dbReference>
<evidence type="ECO:0000259" key="1">
    <source>
        <dbReference type="PROSITE" id="PS51819"/>
    </source>
</evidence>
<dbReference type="InterPro" id="IPR004360">
    <property type="entry name" value="Glyas_Fos-R_dOase_dom"/>
</dbReference>
<evidence type="ECO:0000313" key="2">
    <source>
        <dbReference type="EMBL" id="QRG70607.1"/>
    </source>
</evidence>
<feature type="domain" description="VOC" evidence="1">
    <location>
        <begin position="1"/>
        <end position="99"/>
    </location>
</feature>
<accession>A0ABX7FXR0</accession>
<dbReference type="SUPFAM" id="SSF54593">
    <property type="entry name" value="Glyoxalase/Bleomycin resistance protein/Dihydroxybiphenyl dioxygenase"/>
    <property type="match status" value="1"/>
</dbReference>
<dbReference type="EMBL" id="CP069127">
    <property type="protein sequence ID" value="QRG70607.1"/>
    <property type="molecule type" value="Genomic_DNA"/>
</dbReference>
<protein>
    <submittedName>
        <fullName evidence="2">VOC family protein</fullName>
    </submittedName>
</protein>
<evidence type="ECO:0000313" key="3">
    <source>
        <dbReference type="Proteomes" id="UP000596248"/>
    </source>
</evidence>
<dbReference type="InterPro" id="IPR029068">
    <property type="entry name" value="Glyas_Bleomycin-R_OHBP_Dase"/>
</dbReference>
<dbReference type="Proteomes" id="UP000596248">
    <property type="component" value="Chromosome"/>
</dbReference>
<dbReference type="Gene3D" id="3.10.180.10">
    <property type="entry name" value="2,3-Dihydroxybiphenyl 1,2-Dioxygenase, domain 1"/>
    <property type="match status" value="1"/>
</dbReference>
<reference evidence="2 3" key="1">
    <citation type="submission" date="2021-01" db="EMBL/GenBank/DDBJ databases">
        <title>Identification of strong promoters based on the transcriptome of Brevibacillus choshinensis.</title>
        <authorList>
            <person name="Yao D."/>
            <person name="Zhang K."/>
            <person name="Wu J."/>
        </authorList>
    </citation>
    <scope>NUCLEOTIDE SEQUENCE [LARGE SCALE GENOMIC DNA]</scope>
    <source>
        <strain evidence="2 3">HPD31-SP3</strain>
    </source>
</reference>
<dbReference type="Pfam" id="PF00903">
    <property type="entry name" value="Glyoxalase"/>
    <property type="match status" value="1"/>
</dbReference>
<gene>
    <name evidence="2" type="ORF">JNE38_15020</name>
</gene>